<dbReference type="PANTHER" id="PTHR43214">
    <property type="entry name" value="TWO-COMPONENT RESPONSE REGULATOR"/>
    <property type="match status" value="1"/>
</dbReference>
<feature type="domain" description="HTH luxR-type" evidence="2">
    <location>
        <begin position="213"/>
        <end position="270"/>
    </location>
</feature>
<protein>
    <submittedName>
        <fullName evidence="3">Transcriptional regulator</fullName>
    </submittedName>
</protein>
<dbReference type="Gene3D" id="1.10.10.10">
    <property type="entry name" value="Winged helix-like DNA-binding domain superfamily/Winged helix DNA-binding domain"/>
    <property type="match status" value="1"/>
</dbReference>
<keyword evidence="1" id="KW-0238">DNA-binding</keyword>
<dbReference type="GO" id="GO:0003677">
    <property type="term" value="F:DNA binding"/>
    <property type="evidence" value="ECO:0007669"/>
    <property type="project" value="UniProtKB-KW"/>
</dbReference>
<dbReference type="EMBL" id="EU924263">
    <property type="protein sequence ID" value="ACG70813.1"/>
    <property type="molecule type" value="Genomic_DNA"/>
</dbReference>
<proteinExistence type="predicted"/>
<evidence type="ECO:0000259" key="2">
    <source>
        <dbReference type="SMART" id="SM00421"/>
    </source>
</evidence>
<dbReference type="InterPro" id="IPR036388">
    <property type="entry name" value="WH-like_DNA-bd_sf"/>
</dbReference>
<dbReference type="InterPro" id="IPR039420">
    <property type="entry name" value="WalR-like"/>
</dbReference>
<name>D2SNE2_STRFR</name>
<accession>D2SNE2</accession>
<gene>
    <name evidence="3" type="primary">fomR</name>
</gene>
<evidence type="ECO:0000256" key="1">
    <source>
        <dbReference type="ARBA" id="ARBA00023125"/>
    </source>
</evidence>
<reference evidence="3" key="3">
    <citation type="submission" date="2008-07" db="EMBL/GenBank/DDBJ databases">
        <authorList>
            <person name="Zhao H."/>
            <person name="van der Donk W.A."/>
            <person name="Metcalf W.W."/>
            <person name="Woodyer R.D."/>
            <person name="Shao Z."/>
        </authorList>
    </citation>
    <scope>NUCLEOTIDE SEQUENCE</scope>
    <source>
        <strain evidence="3">HZ1738</strain>
    </source>
</reference>
<reference evidence="3" key="1">
    <citation type="journal article" date="2006" name="Chem. Biol.">
        <title>Heterologous production of fosfomycin and identification of the minimal biosynthetic gene cluster.</title>
        <authorList>
            <person name="Woodyer R.D."/>
            <person name="Shao Z."/>
            <person name="Thomas P.M."/>
            <person name="Kelleher N.L."/>
            <person name="Blodgett J.A."/>
            <person name="Metcalf W.W."/>
            <person name="van der Donk W.A."/>
            <person name="Zhao H."/>
        </authorList>
    </citation>
    <scope>NUCLEOTIDE SEQUENCE</scope>
    <source>
        <strain evidence="3">HZ1738</strain>
    </source>
</reference>
<organism evidence="3">
    <name type="scientific">Streptomyces fradiae</name>
    <name type="common">Streptomyces roseoflavus</name>
    <dbReference type="NCBI Taxonomy" id="1906"/>
    <lineage>
        <taxon>Bacteria</taxon>
        <taxon>Bacillati</taxon>
        <taxon>Actinomycetota</taxon>
        <taxon>Actinomycetes</taxon>
        <taxon>Kitasatosporales</taxon>
        <taxon>Streptomycetaceae</taxon>
        <taxon>Streptomyces</taxon>
    </lineage>
</organism>
<dbReference type="GO" id="GO:0006355">
    <property type="term" value="P:regulation of DNA-templated transcription"/>
    <property type="evidence" value="ECO:0007669"/>
    <property type="project" value="InterPro"/>
</dbReference>
<dbReference type="SUPFAM" id="SSF46894">
    <property type="entry name" value="C-terminal effector domain of the bipartite response regulators"/>
    <property type="match status" value="1"/>
</dbReference>
<evidence type="ECO:0000313" key="3">
    <source>
        <dbReference type="EMBL" id="ACG70813.1"/>
    </source>
</evidence>
<dbReference type="AlphaFoldDB" id="D2SNE2"/>
<reference evidence="3" key="2">
    <citation type="journal article" date="2007" name="Chem. Commun. (Camb.)">
        <title>New insight into the mechanism of methyl transfer during the biosynthesis of fosfomycin.</title>
        <authorList>
            <person name="Woodyer R.D."/>
            <person name="Li G."/>
            <person name="Zhao H."/>
            <person name="van der Donk W.A."/>
        </authorList>
    </citation>
    <scope>NUCLEOTIDE SEQUENCE</scope>
    <source>
        <strain evidence="3">HZ1738</strain>
    </source>
</reference>
<sequence length="277" mass="30307">MAHTTGDSDRPDQSMVPEAEFRRLLSASRTSLSRIAREADEVSAALEAAAAGLARLRPAERSAVDAELVVGQERIAELLDRVPSLAQEEIISMHPGLVLPSTELADGMQRNHNLPEGVAMRTIHLTPMSRVPRGALHLQSLVDHGVSVRLANALPFRLIIVDRYWAMAPASAAEGEMALMLFRGGSMVQLLMKVFELCWLMASPLEDTAETVVDEPTPQQRVILRAMMAGMKDEAVARELGVSIRTYRRLLAGLMDLMGVESRFQAGAKAMSMGWLQ</sequence>
<dbReference type="InterPro" id="IPR016032">
    <property type="entry name" value="Sig_transdc_resp-reg_C-effctor"/>
</dbReference>
<dbReference type="InterPro" id="IPR000792">
    <property type="entry name" value="Tscrpt_reg_LuxR_C"/>
</dbReference>
<dbReference type="SMART" id="SM00421">
    <property type="entry name" value="HTH_LUXR"/>
    <property type="match status" value="1"/>
</dbReference>